<proteinExistence type="predicted"/>
<dbReference type="HOGENOM" id="CLU_2765412_0_0_1"/>
<keyword evidence="2" id="KW-1185">Reference proteome</keyword>
<reference evidence="1" key="2">
    <citation type="submission" date="2015-06" db="UniProtKB">
        <authorList>
            <consortium name="EnsemblPlants"/>
        </authorList>
    </citation>
    <scope>IDENTIFICATION</scope>
</reference>
<dbReference type="Proteomes" id="UP000008022">
    <property type="component" value="Unassembled WGS sequence"/>
</dbReference>
<evidence type="ECO:0000313" key="2">
    <source>
        <dbReference type="Proteomes" id="UP000008022"/>
    </source>
</evidence>
<evidence type="ECO:0000313" key="1">
    <source>
        <dbReference type="EnsemblPlants" id="ORUFI11G00910.1"/>
    </source>
</evidence>
<protein>
    <submittedName>
        <fullName evidence="1">Uncharacterized protein</fullName>
    </submittedName>
</protein>
<name>A0A0E0R3D5_ORYRU</name>
<dbReference type="AlphaFoldDB" id="A0A0E0R3D5"/>
<sequence length="70" mass="7692">MGIGIKRQISKDRQARFVDRSQPIFGFDCCRPIFVVDPGTSPFLRPCVSPTFQVPAVGFLNPGIGLALQQ</sequence>
<dbReference type="Gramene" id="ORUFI11G00910.1">
    <property type="protein sequence ID" value="ORUFI11G00910.1"/>
    <property type="gene ID" value="ORUFI11G00910"/>
</dbReference>
<accession>A0A0E0R3D5</accession>
<organism evidence="1 2">
    <name type="scientific">Oryza rufipogon</name>
    <name type="common">Brownbeard rice</name>
    <name type="synonym">Asian wild rice</name>
    <dbReference type="NCBI Taxonomy" id="4529"/>
    <lineage>
        <taxon>Eukaryota</taxon>
        <taxon>Viridiplantae</taxon>
        <taxon>Streptophyta</taxon>
        <taxon>Embryophyta</taxon>
        <taxon>Tracheophyta</taxon>
        <taxon>Spermatophyta</taxon>
        <taxon>Magnoliopsida</taxon>
        <taxon>Liliopsida</taxon>
        <taxon>Poales</taxon>
        <taxon>Poaceae</taxon>
        <taxon>BOP clade</taxon>
        <taxon>Oryzoideae</taxon>
        <taxon>Oryzeae</taxon>
        <taxon>Oryzinae</taxon>
        <taxon>Oryza</taxon>
    </lineage>
</organism>
<dbReference type="EnsemblPlants" id="ORUFI11G00910.1">
    <property type="protein sequence ID" value="ORUFI11G00910.1"/>
    <property type="gene ID" value="ORUFI11G00910"/>
</dbReference>
<reference evidence="2" key="1">
    <citation type="submission" date="2013-06" db="EMBL/GenBank/DDBJ databases">
        <authorList>
            <person name="Zhao Q."/>
        </authorList>
    </citation>
    <scope>NUCLEOTIDE SEQUENCE</scope>
    <source>
        <strain evidence="2">cv. W1943</strain>
    </source>
</reference>